<feature type="non-terminal residue" evidence="1">
    <location>
        <position position="1"/>
    </location>
</feature>
<sequence>RRDNRRVNGAILNGAITWQWRHFKWCYPVGLLSEVYYGK</sequence>
<dbReference type="AlphaFoldDB" id="A0A2K3K3D7"/>
<accession>A0A2K3K3D7</accession>
<comment type="caution">
    <text evidence="1">The sequence shown here is derived from an EMBL/GenBank/DDBJ whole genome shotgun (WGS) entry which is preliminary data.</text>
</comment>
<evidence type="ECO:0000313" key="1">
    <source>
        <dbReference type="EMBL" id="PNX60794.1"/>
    </source>
</evidence>
<evidence type="ECO:0000313" key="2">
    <source>
        <dbReference type="Proteomes" id="UP000236291"/>
    </source>
</evidence>
<dbReference type="EMBL" id="ASHM01083615">
    <property type="protein sequence ID" value="PNX60794.1"/>
    <property type="molecule type" value="Genomic_DNA"/>
</dbReference>
<protein>
    <submittedName>
        <fullName evidence="1">Uncharacterized protein</fullName>
    </submittedName>
</protein>
<reference evidence="1 2" key="2">
    <citation type="journal article" date="2017" name="Front. Plant Sci.">
        <title>Gene Classification and Mining of Molecular Markers Useful in Red Clover (Trifolium pratense) Breeding.</title>
        <authorList>
            <person name="Istvanek J."/>
            <person name="Dluhosova J."/>
            <person name="Dluhos P."/>
            <person name="Patkova L."/>
            <person name="Nedelnik J."/>
            <person name="Repkova J."/>
        </authorList>
    </citation>
    <scope>NUCLEOTIDE SEQUENCE [LARGE SCALE GENOMIC DNA]</scope>
    <source>
        <strain evidence="2">cv. Tatra</strain>
        <tissue evidence="1">Young leaves</tissue>
    </source>
</reference>
<name>A0A2K3K3D7_TRIPR</name>
<proteinExistence type="predicted"/>
<dbReference type="Proteomes" id="UP000236291">
    <property type="component" value="Unassembled WGS sequence"/>
</dbReference>
<gene>
    <name evidence="1" type="ORF">L195_g052115</name>
</gene>
<organism evidence="1 2">
    <name type="scientific">Trifolium pratense</name>
    <name type="common">Red clover</name>
    <dbReference type="NCBI Taxonomy" id="57577"/>
    <lineage>
        <taxon>Eukaryota</taxon>
        <taxon>Viridiplantae</taxon>
        <taxon>Streptophyta</taxon>
        <taxon>Embryophyta</taxon>
        <taxon>Tracheophyta</taxon>
        <taxon>Spermatophyta</taxon>
        <taxon>Magnoliopsida</taxon>
        <taxon>eudicotyledons</taxon>
        <taxon>Gunneridae</taxon>
        <taxon>Pentapetalae</taxon>
        <taxon>rosids</taxon>
        <taxon>fabids</taxon>
        <taxon>Fabales</taxon>
        <taxon>Fabaceae</taxon>
        <taxon>Papilionoideae</taxon>
        <taxon>50 kb inversion clade</taxon>
        <taxon>NPAAA clade</taxon>
        <taxon>Hologalegina</taxon>
        <taxon>IRL clade</taxon>
        <taxon>Trifolieae</taxon>
        <taxon>Trifolium</taxon>
    </lineage>
</organism>
<reference evidence="1 2" key="1">
    <citation type="journal article" date="2014" name="Am. J. Bot.">
        <title>Genome assembly and annotation for red clover (Trifolium pratense; Fabaceae).</title>
        <authorList>
            <person name="Istvanek J."/>
            <person name="Jaros M."/>
            <person name="Krenek A."/>
            <person name="Repkova J."/>
        </authorList>
    </citation>
    <scope>NUCLEOTIDE SEQUENCE [LARGE SCALE GENOMIC DNA]</scope>
    <source>
        <strain evidence="2">cv. Tatra</strain>
        <tissue evidence="1">Young leaves</tissue>
    </source>
</reference>